<gene>
    <name evidence="8" type="ORF">SAMN04488082_11628</name>
</gene>
<dbReference type="Pfam" id="PF00586">
    <property type="entry name" value="AIRS"/>
    <property type="match status" value="1"/>
</dbReference>
<evidence type="ECO:0000259" key="7">
    <source>
        <dbReference type="Pfam" id="PF02769"/>
    </source>
</evidence>
<dbReference type="GO" id="GO:0005524">
    <property type="term" value="F:ATP binding"/>
    <property type="evidence" value="ECO:0007669"/>
    <property type="project" value="UniProtKB-KW"/>
</dbReference>
<dbReference type="PIRSF" id="PIRSF036407">
    <property type="entry name" value="Selenphspht_syn"/>
    <property type="match status" value="1"/>
</dbReference>
<evidence type="ECO:0000313" key="8">
    <source>
        <dbReference type="EMBL" id="SFK17629.1"/>
    </source>
</evidence>
<dbReference type="CDD" id="cd02195">
    <property type="entry name" value="SelD"/>
    <property type="match status" value="1"/>
</dbReference>
<dbReference type="GO" id="GO:0005737">
    <property type="term" value="C:cytoplasm"/>
    <property type="evidence" value="ECO:0007669"/>
    <property type="project" value="TreeGrafter"/>
</dbReference>
<name>A0A1I3XE49_9BACT</name>
<dbReference type="Gene3D" id="3.90.650.10">
    <property type="entry name" value="PurM-like C-terminal domain"/>
    <property type="match status" value="1"/>
</dbReference>
<organism evidence="8 9">
    <name type="scientific">Desulfomicrobium apsheronum</name>
    <dbReference type="NCBI Taxonomy" id="52560"/>
    <lineage>
        <taxon>Bacteria</taxon>
        <taxon>Pseudomonadati</taxon>
        <taxon>Thermodesulfobacteriota</taxon>
        <taxon>Desulfovibrionia</taxon>
        <taxon>Desulfovibrionales</taxon>
        <taxon>Desulfomicrobiaceae</taxon>
        <taxon>Desulfomicrobium</taxon>
    </lineage>
</organism>
<dbReference type="GO" id="GO:0016260">
    <property type="term" value="P:selenocysteine biosynthetic process"/>
    <property type="evidence" value="ECO:0007669"/>
    <property type="project" value="TreeGrafter"/>
</dbReference>
<dbReference type="EMBL" id="FORX01000016">
    <property type="protein sequence ID" value="SFK17629.1"/>
    <property type="molecule type" value="Genomic_DNA"/>
</dbReference>
<dbReference type="InterPro" id="IPR036921">
    <property type="entry name" value="PurM-like_N_sf"/>
</dbReference>
<feature type="domain" description="PurM-like N-terminal" evidence="6">
    <location>
        <begin position="20"/>
        <end position="127"/>
    </location>
</feature>
<dbReference type="PANTHER" id="PTHR10256:SF0">
    <property type="entry name" value="INACTIVE SELENIDE, WATER DIKINASE-LIKE PROTEIN-RELATED"/>
    <property type="match status" value="1"/>
</dbReference>
<dbReference type="Pfam" id="PF02769">
    <property type="entry name" value="AIRS_C"/>
    <property type="match status" value="1"/>
</dbReference>
<dbReference type="InterPro" id="IPR036676">
    <property type="entry name" value="PurM-like_C_sf"/>
</dbReference>
<dbReference type="InterPro" id="IPR010918">
    <property type="entry name" value="PurM-like_C_dom"/>
</dbReference>
<evidence type="ECO:0000259" key="6">
    <source>
        <dbReference type="Pfam" id="PF00586"/>
    </source>
</evidence>
<dbReference type="AlphaFoldDB" id="A0A1I3XE49"/>
<dbReference type="PANTHER" id="PTHR10256">
    <property type="entry name" value="SELENIDE, WATER DIKINASE"/>
    <property type="match status" value="1"/>
</dbReference>
<dbReference type="Proteomes" id="UP000198635">
    <property type="component" value="Unassembled WGS sequence"/>
</dbReference>
<keyword evidence="2" id="KW-0547">Nucleotide-binding</keyword>
<keyword evidence="9" id="KW-1185">Reference proteome</keyword>
<evidence type="ECO:0000256" key="2">
    <source>
        <dbReference type="ARBA" id="ARBA00022741"/>
    </source>
</evidence>
<evidence type="ECO:0000256" key="5">
    <source>
        <dbReference type="ARBA" id="ARBA00023266"/>
    </source>
</evidence>
<accession>A0A1I3XE49</accession>
<evidence type="ECO:0000256" key="4">
    <source>
        <dbReference type="ARBA" id="ARBA00022840"/>
    </source>
</evidence>
<dbReference type="Gene3D" id="3.30.1330.10">
    <property type="entry name" value="PurM-like, N-terminal domain"/>
    <property type="match status" value="1"/>
</dbReference>
<dbReference type="GO" id="GO:0004756">
    <property type="term" value="F:selenide, water dikinase activity"/>
    <property type="evidence" value="ECO:0007669"/>
    <property type="project" value="TreeGrafter"/>
</dbReference>
<keyword evidence="5" id="KW-0711">Selenium</keyword>
<dbReference type="InterPro" id="IPR016188">
    <property type="entry name" value="PurM-like_N"/>
</dbReference>
<keyword evidence="1" id="KW-0808">Transferase</keyword>
<sequence length="321" mass="34137">MLGLNFESDERILAGMGNSEDAAIVRFPDGKALVQTLDFFTPIVNDPFRFGQIAAANSLSDVYAMGGVPYVAMNIVCFPIATMDVSILREILRGGLLKVQEAGAMLVGGHSVQDKEIKYGLSVSGFVDPDRYATNAGLRPGDVLILTKPIGTGVLATAIKGNWEGCEGFEEDVYRWASRLNRVPGEAVARFKLKAATDITGFGLGGHALEMATASDCSISIDVSSVPIMDHALDLARVGLLPLGSHANKHFCQKTVEASSALDPVLLDLVYDAQTSGGMLLGVPPEMLCDVRAWLRDGGEMAAEIGVVEPPRADGKRLLLC</sequence>
<dbReference type="NCBIfam" id="TIGR00476">
    <property type="entry name" value="selD"/>
    <property type="match status" value="1"/>
</dbReference>
<evidence type="ECO:0000256" key="1">
    <source>
        <dbReference type="ARBA" id="ARBA00022679"/>
    </source>
</evidence>
<feature type="domain" description="PurM-like C-terminal" evidence="7">
    <location>
        <begin position="139"/>
        <end position="310"/>
    </location>
</feature>
<evidence type="ECO:0000313" key="9">
    <source>
        <dbReference type="Proteomes" id="UP000198635"/>
    </source>
</evidence>
<evidence type="ECO:0000256" key="3">
    <source>
        <dbReference type="ARBA" id="ARBA00022777"/>
    </source>
</evidence>
<keyword evidence="4" id="KW-0067">ATP-binding</keyword>
<dbReference type="STRING" id="52560.SAMN04488082_11628"/>
<protein>
    <submittedName>
        <fullName evidence="8">Selenophosphate synthase</fullName>
    </submittedName>
</protein>
<dbReference type="SUPFAM" id="SSF55326">
    <property type="entry name" value="PurM N-terminal domain-like"/>
    <property type="match status" value="1"/>
</dbReference>
<dbReference type="InterPro" id="IPR004536">
    <property type="entry name" value="SPS/SelD"/>
</dbReference>
<dbReference type="SUPFAM" id="SSF56042">
    <property type="entry name" value="PurM C-terminal domain-like"/>
    <property type="match status" value="1"/>
</dbReference>
<keyword evidence="3" id="KW-0418">Kinase</keyword>
<proteinExistence type="predicted"/>
<reference evidence="9" key="1">
    <citation type="submission" date="2016-10" db="EMBL/GenBank/DDBJ databases">
        <authorList>
            <person name="Varghese N."/>
            <person name="Submissions S."/>
        </authorList>
    </citation>
    <scope>NUCLEOTIDE SEQUENCE [LARGE SCALE GENOMIC DNA]</scope>
    <source>
        <strain evidence="9">DSM 5918</strain>
    </source>
</reference>